<evidence type="ECO:0000313" key="3">
    <source>
        <dbReference type="Proteomes" id="UP000005640"/>
    </source>
</evidence>
<dbReference type="Ensembl" id="ENST00000489438.2">
    <property type="protein sequence ID" value="ENSP00000520425.1"/>
    <property type="gene ID" value="ENSG00000007001.14"/>
</dbReference>
<evidence type="ECO:0000256" key="1">
    <source>
        <dbReference type="SAM" id="MobiDB-lite"/>
    </source>
</evidence>
<reference evidence="2" key="5">
    <citation type="submission" date="2025-09" db="UniProtKB">
        <authorList>
            <consortium name="Ensembl"/>
        </authorList>
    </citation>
    <scope>IDENTIFICATION</scope>
</reference>
<keyword evidence="3" id="KW-1185">Reference proteome</keyword>
<name>A0AAQ5BIC7_HUMAN</name>
<gene>
    <name evidence="2" type="primary">UPP2</name>
</gene>
<evidence type="ECO:0000313" key="2">
    <source>
        <dbReference type="Ensembl" id="ENSP00000520425.1"/>
    </source>
</evidence>
<dbReference type="EMBL" id="AC091488">
    <property type="status" value="NOT_ANNOTATED_CDS"/>
    <property type="molecule type" value="Genomic_DNA"/>
</dbReference>
<dbReference type="OpenTargets" id="ENSG00000007001"/>
<reference evidence="2 3" key="1">
    <citation type="journal article" date="2001" name="Nature">
        <title>Initial sequencing and analysis of the human genome.</title>
        <authorList>
            <consortium name="International Human Genome Sequencing Consortium"/>
            <person name="Lander E.S."/>
            <person name="Linton L.M."/>
            <person name="Birren B."/>
            <person name="Nusbaum C."/>
            <person name="Zody M.C."/>
            <person name="Baldwin J."/>
            <person name="Devon K."/>
            <person name="Dewar K."/>
            <person name="Doyle M."/>
            <person name="FitzHugh W."/>
            <person name="Funke R."/>
            <person name="Gage D."/>
            <person name="Harris K."/>
            <person name="Heaford A."/>
            <person name="Howland J."/>
            <person name="Kann L."/>
            <person name="Lehoczky J."/>
            <person name="LeVine R."/>
            <person name="McEwan P."/>
            <person name="McKernan K."/>
            <person name="Meldrim J."/>
            <person name="Mesirov J.P."/>
            <person name="Miranda C."/>
            <person name="Morris W."/>
            <person name="Naylor J."/>
            <person name="Raymond C."/>
            <person name="Rosetti M."/>
            <person name="Santos R."/>
            <person name="Sheridan A."/>
            <person name="Sougnez C."/>
            <person name="Stange-Thomann N."/>
            <person name="Stojanovic N."/>
            <person name="Subramanian A."/>
            <person name="Wyman D."/>
            <person name="Rogers J."/>
            <person name="Sulston J."/>
            <person name="Ainscough R."/>
            <person name="Beck S."/>
            <person name="Bentley D."/>
            <person name="Burton J."/>
            <person name="Clee C."/>
            <person name="Carter N."/>
            <person name="Coulson A."/>
            <person name="Deadman R."/>
            <person name="Deloukas P."/>
            <person name="Dunham A."/>
            <person name="Dunham I."/>
            <person name="Durbin R."/>
            <person name="French L."/>
            <person name="Grafham D."/>
            <person name="Gregory S."/>
            <person name="Hubbard T."/>
            <person name="Humphray S."/>
            <person name="Hunt A."/>
            <person name="Jones M."/>
            <person name="Lloyd C."/>
            <person name="McMurray A."/>
            <person name="Matthews L."/>
            <person name="Mercer S."/>
            <person name="Milne S."/>
            <person name="Mullikin J.C."/>
            <person name="Mungall A."/>
            <person name="Plumb R."/>
            <person name="Ross M."/>
            <person name="Shownkeen R."/>
            <person name="Sims S."/>
            <person name="Waterston R.H."/>
            <person name="Wilson R.K."/>
            <person name="Hillier L.W."/>
            <person name="McPherson J.D."/>
            <person name="Marra M.A."/>
            <person name="Mardis E.R."/>
            <person name="Fulton L.A."/>
            <person name="Chinwalla A.T."/>
            <person name="Pepin K.H."/>
            <person name="Gish W.R."/>
            <person name="Chissoe S.L."/>
            <person name="Wendl M.C."/>
            <person name="Delehaunty K.D."/>
            <person name="Miner T.L."/>
            <person name="Delehaunty A."/>
            <person name="Kramer J.B."/>
            <person name="Cook L.L."/>
            <person name="Fulton R.S."/>
            <person name="Johnson D.L."/>
            <person name="Minx P.J."/>
            <person name="Clifton S.W."/>
            <person name="Hawkins T."/>
            <person name="Branscomb E."/>
            <person name="Predki P."/>
            <person name="Richardson P."/>
            <person name="Wenning S."/>
            <person name="Slezak T."/>
            <person name="Doggett N."/>
            <person name="Cheng J.F."/>
            <person name="Olsen A."/>
            <person name="Lucas S."/>
            <person name="Elkin C."/>
            <person name="Uberbacher E."/>
            <person name="Frazier M."/>
            <person name="Gibbs R.A."/>
            <person name="Muzny D.M."/>
            <person name="Scherer S.E."/>
            <person name="Bouck J.B."/>
            <person name="Sodergren E.J."/>
            <person name="Worley K.C."/>
            <person name="Rives C.M."/>
            <person name="Gorrell J.H."/>
            <person name="Metzker M.L."/>
            <person name="Naylor S.L."/>
            <person name="Kucherlapati R.S."/>
            <person name="Nelson D.L."/>
            <person name="Weinstock G.M."/>
            <person name="Sakaki Y."/>
            <person name="Fujiyama A."/>
            <person name="Hattori M."/>
            <person name="Yada T."/>
            <person name="Toyoda A."/>
            <person name="Itoh T."/>
            <person name="Kawagoe C."/>
            <person name="Watanabe H."/>
            <person name="Totoki Y."/>
            <person name="Taylor T."/>
            <person name="Weissenbach J."/>
            <person name="Heilig R."/>
            <person name="Saurin W."/>
            <person name="Artiguenave F."/>
            <person name="Brottier P."/>
            <person name="Bruls T."/>
            <person name="Pelletier E."/>
            <person name="Robert C."/>
            <person name="Wincker P."/>
            <person name="Smith D.R."/>
            <person name="Doucette-Stamm L."/>
            <person name="Rubenfield M."/>
            <person name="Weinstock K."/>
            <person name="Lee H.M."/>
            <person name="Dubois J."/>
            <person name="Rosenthal A."/>
            <person name="Platzer M."/>
            <person name="Nyakatura G."/>
            <person name="Taudien S."/>
            <person name="Rump A."/>
            <person name="Yang H."/>
            <person name="Yu J."/>
            <person name="Wang J."/>
            <person name="Huang G."/>
            <person name="Gu J."/>
            <person name="Hood L."/>
            <person name="Rowen L."/>
            <person name="Madan A."/>
            <person name="Qin S."/>
            <person name="Davis R.W."/>
            <person name="Federspiel N.A."/>
            <person name="Abola A.P."/>
            <person name="Proctor M.J."/>
            <person name="Myers R.M."/>
            <person name="Schmutz J."/>
            <person name="Dickson M."/>
            <person name="Grimwood J."/>
            <person name="Cox D.R."/>
            <person name="Olson M.V."/>
            <person name="Kaul R."/>
            <person name="Raymond C."/>
            <person name="Shimizu N."/>
            <person name="Kawasaki K."/>
            <person name="Minoshima S."/>
            <person name="Evans G.A."/>
            <person name="Athanasiou M."/>
            <person name="Schultz R."/>
            <person name="Roe B.A."/>
            <person name="Chen F."/>
            <person name="Pan H."/>
            <person name="Ramser J."/>
            <person name="Lehrach H."/>
            <person name="Reinhardt R."/>
            <person name="McCombie W.R."/>
            <person name="de la Bastide M."/>
            <person name="Dedhia N."/>
            <person name="Blocker H."/>
            <person name="Hornischer K."/>
            <person name="Nordsiek G."/>
            <person name="Agarwala R."/>
            <person name="Aravind L."/>
            <person name="Bailey J.A."/>
            <person name="Bateman A."/>
            <person name="Batzoglou S."/>
            <person name="Birney E."/>
            <person name="Bork P."/>
            <person name="Brown D.G."/>
            <person name="Burge C.B."/>
            <person name="Cerutti L."/>
            <person name="Chen H.C."/>
            <person name="Church D."/>
            <person name="Clamp M."/>
            <person name="Copley R.R."/>
            <person name="Doerks T."/>
            <person name="Eddy S.R."/>
            <person name="Eichler E.E."/>
            <person name="Furey T.S."/>
            <person name="Galagan J."/>
            <person name="Gilbert J.G."/>
            <person name="Harmon C."/>
            <person name="Hayashizaki Y."/>
            <person name="Haussler D."/>
            <person name="Hermjakob H."/>
            <person name="Hokamp K."/>
            <person name="Jang W."/>
            <person name="Johnson L.S."/>
            <person name="Jones T.A."/>
            <person name="Kasif S."/>
            <person name="Kaspryzk A."/>
            <person name="Kennedy S."/>
            <person name="Kent W.J."/>
            <person name="Kitts P."/>
            <person name="Koonin E.V."/>
            <person name="Korf I."/>
            <person name="Kulp D."/>
            <person name="Lancet D."/>
            <person name="Lowe T.M."/>
            <person name="McLysaght A."/>
            <person name="Mikkelsen T."/>
            <person name="Moran J.V."/>
            <person name="Mulder N."/>
            <person name="Pollara V.J."/>
            <person name="Ponting C.P."/>
            <person name="Schuler G."/>
            <person name="Schultz J."/>
            <person name="Slater G."/>
            <person name="Smit A.F."/>
            <person name="Stupka E."/>
            <person name="Szustakowski J."/>
            <person name="Thierry-Mieg D."/>
            <person name="Thierry-Mieg J."/>
            <person name="Wagner L."/>
            <person name="Wallis J."/>
            <person name="Wheeler R."/>
            <person name="Williams A."/>
            <person name="Wolf Y.I."/>
            <person name="Wolfe K.H."/>
            <person name="Yang S.P."/>
            <person name="Yeh R.F."/>
            <person name="Collins F."/>
            <person name="Guyer M.S."/>
            <person name="Peterson J."/>
            <person name="Felsenfeld A."/>
            <person name="Wetterstrand K.A."/>
            <person name="Patrinos A."/>
            <person name="Morgan M.J."/>
            <person name="de Jong P."/>
            <person name="Catanese J.J."/>
            <person name="Osoegawa K."/>
            <person name="Shizuya H."/>
            <person name="Choi S."/>
            <person name="Chen Y.J."/>
        </authorList>
    </citation>
    <scope>NUCLEOTIDE SEQUENCE [LARGE SCALE GENOMIC DNA]</scope>
</reference>
<dbReference type="EMBL" id="AC005539">
    <property type="status" value="NOT_ANNOTATED_CDS"/>
    <property type="molecule type" value="Genomic_DNA"/>
</dbReference>
<dbReference type="GeneTree" id="ENSGT00940000161094"/>
<accession>A0AAQ5BIC7</accession>
<reference evidence="2 3" key="3">
    <citation type="journal article" date="2005" name="Nature">
        <title>Generation and annotation of the DNA sequences of human chromosomes 2 and 4.</title>
        <authorList>
            <person name="Hillier L.W."/>
            <person name="Graves T.A."/>
            <person name="Fulton R.S."/>
            <person name="Fulton L.A."/>
            <person name="Pepin K.H."/>
            <person name="Minx P."/>
            <person name="Wagner-McPherson C."/>
            <person name="Layman D."/>
            <person name="Wylie K."/>
            <person name="Sekhon M."/>
            <person name="Becker M.C."/>
            <person name="Fewell G.A."/>
            <person name="Delehaunty K.D."/>
            <person name="Miner T.L."/>
            <person name="Nash W.E."/>
            <person name="Kremitzki C."/>
            <person name="Oddy L."/>
            <person name="Du H."/>
            <person name="Sun H."/>
            <person name="Bradshaw-Cordum H."/>
            <person name="Ali J."/>
            <person name="Carter J."/>
            <person name="Cordes M."/>
            <person name="Harris A."/>
            <person name="Isak A."/>
            <person name="van Brunt A."/>
            <person name="Nguyen C."/>
            <person name="Du F."/>
            <person name="Courtney L."/>
            <person name="Kalicki J."/>
            <person name="Ozersky P."/>
            <person name="Abbott S."/>
            <person name="Armstrong J."/>
            <person name="Belter E.A."/>
            <person name="Caruso L."/>
            <person name="Cedroni M."/>
            <person name="Cotton M."/>
            <person name="Davidson T."/>
            <person name="Desai A."/>
            <person name="Elliott G."/>
            <person name="Erb T."/>
            <person name="Fronick C."/>
            <person name="Gaige T."/>
            <person name="Haakenson W."/>
            <person name="Haglund K."/>
            <person name="Holmes A."/>
            <person name="Harkins R."/>
            <person name="Kim K."/>
            <person name="Kruchowski S.S."/>
            <person name="Strong C.M."/>
            <person name="Grewal N."/>
            <person name="Goyea E."/>
            <person name="Hou S."/>
            <person name="Levy A."/>
            <person name="Martinka S."/>
            <person name="Mead K."/>
            <person name="McLellan M.D."/>
            <person name="Meyer R."/>
            <person name="Randall-Maher J."/>
            <person name="Tomlinson C."/>
            <person name="Dauphin-Kohlberg S."/>
            <person name="Kozlowicz-Reilly A."/>
            <person name="Shah N."/>
            <person name="Swearengen-Shahid S."/>
            <person name="Snider J."/>
            <person name="Strong J.T."/>
            <person name="Thompson J."/>
            <person name="Yoakum M."/>
            <person name="Leonard S."/>
            <person name="Pearman C."/>
            <person name="Trani L."/>
            <person name="Radionenko M."/>
            <person name="Waligorski J.E."/>
            <person name="Wang C."/>
            <person name="Rock S.M."/>
            <person name="Tin-Wollam A.M."/>
            <person name="Maupin R."/>
            <person name="Latreille P."/>
            <person name="Wendl M.C."/>
            <person name="Yang S.P."/>
            <person name="Pohl C."/>
            <person name="Wallis J.W."/>
            <person name="Spieth J."/>
            <person name="Bieri T.A."/>
            <person name="Berkowicz N."/>
            <person name="Nelson J.O."/>
            <person name="Osborne J."/>
            <person name="Ding L."/>
            <person name="Meyer R."/>
            <person name="Sabo A."/>
            <person name="Shotland Y."/>
            <person name="Sinha P."/>
            <person name="Wohldmann P.E."/>
            <person name="Cook L.L."/>
            <person name="Hickenbotham M.T."/>
            <person name="Eldred J."/>
            <person name="Williams D."/>
            <person name="Jones T.A."/>
            <person name="She X."/>
            <person name="Ciccarelli F.D."/>
            <person name="Izaurralde E."/>
            <person name="Taylor J."/>
            <person name="Schmutz J."/>
            <person name="Myers R.M."/>
            <person name="Cox D.R."/>
            <person name="Huang X."/>
            <person name="McPherson J.D."/>
            <person name="Mardis E.R."/>
            <person name="Clifton S.W."/>
            <person name="Warren W.C."/>
            <person name="Chinwalla A.T."/>
            <person name="Eddy S.R."/>
            <person name="Marra M.A."/>
            <person name="Ovcharenko I."/>
            <person name="Furey T.S."/>
            <person name="Miller W."/>
            <person name="Eichler E.E."/>
            <person name="Bork P."/>
            <person name="Suyama M."/>
            <person name="Torrents D."/>
            <person name="Waterston R.H."/>
            <person name="Wilson R.K."/>
        </authorList>
    </citation>
    <scope>NUCLEOTIDE SEQUENCE [LARGE SCALE GENOMIC DNA]</scope>
</reference>
<organism evidence="2 3">
    <name type="scientific">Homo sapiens</name>
    <name type="common">Human</name>
    <dbReference type="NCBI Taxonomy" id="9606"/>
    <lineage>
        <taxon>Eukaryota</taxon>
        <taxon>Metazoa</taxon>
        <taxon>Chordata</taxon>
        <taxon>Craniata</taxon>
        <taxon>Vertebrata</taxon>
        <taxon>Euteleostomi</taxon>
        <taxon>Mammalia</taxon>
        <taxon>Eutheria</taxon>
        <taxon>Euarchontoglires</taxon>
        <taxon>Primates</taxon>
        <taxon>Haplorrhini</taxon>
        <taxon>Catarrhini</taxon>
        <taxon>Hominidae</taxon>
        <taxon>Homo</taxon>
    </lineage>
</organism>
<dbReference type="EMBL" id="AC013731">
    <property type="status" value="NOT_ANNOTATED_CDS"/>
    <property type="molecule type" value="Genomic_DNA"/>
</dbReference>
<proteinExistence type="predicted"/>
<sequence>MLAPGCELDPDQEVVRTRPEDVPASPSTSTMIVSVLRPPSHASCTACGTKKVCSR</sequence>
<reference evidence="2 3" key="2">
    <citation type="journal article" date="2004" name="Nature">
        <title>Finishing the euchromatic sequence of the human genome.</title>
        <authorList>
            <consortium name="International Human Genome Sequencing Consortium"/>
        </authorList>
    </citation>
    <scope>NUCLEOTIDE SEQUENCE [LARGE SCALE GENOMIC DNA]</scope>
</reference>
<feature type="region of interest" description="Disordered" evidence="1">
    <location>
        <begin position="1"/>
        <end position="30"/>
    </location>
</feature>
<dbReference type="AlphaFoldDB" id="A0AAQ5BIC7"/>
<protein>
    <submittedName>
        <fullName evidence="2">Uridine phosphorylase 2</fullName>
    </submittedName>
</protein>
<dbReference type="Proteomes" id="UP000005640">
    <property type="component" value="Chromosome 2"/>
</dbReference>
<dbReference type="Ensembl" id="ENST00000489438.2">
    <property type="protein sequence ID" value="ENSP00000520425.1"/>
    <property type="gene ID" value="ENSG00000007001.15"/>
</dbReference>
<dbReference type="HGNC" id="HGNC:23061">
    <property type="gene designation" value="UPP2"/>
</dbReference>
<reference evidence="2" key="4">
    <citation type="submission" date="2025-08" db="UniProtKB">
        <authorList>
            <consortium name="Ensembl"/>
        </authorList>
    </citation>
    <scope>IDENTIFICATION</scope>
</reference>